<proteinExistence type="predicted"/>
<feature type="compositionally biased region" description="Low complexity" evidence="1">
    <location>
        <begin position="1"/>
        <end position="14"/>
    </location>
</feature>
<evidence type="ECO:0000313" key="3">
    <source>
        <dbReference type="Proteomes" id="UP000823388"/>
    </source>
</evidence>
<evidence type="ECO:0000256" key="1">
    <source>
        <dbReference type="SAM" id="MobiDB-lite"/>
    </source>
</evidence>
<dbReference type="EMBL" id="CM029040">
    <property type="protein sequence ID" value="KAG2637766.1"/>
    <property type="molecule type" value="Genomic_DNA"/>
</dbReference>
<reference evidence="2" key="1">
    <citation type="submission" date="2020-05" db="EMBL/GenBank/DDBJ databases">
        <title>WGS assembly of Panicum virgatum.</title>
        <authorList>
            <person name="Lovell J.T."/>
            <person name="Jenkins J."/>
            <person name="Shu S."/>
            <person name="Juenger T.E."/>
            <person name="Schmutz J."/>
        </authorList>
    </citation>
    <scope>NUCLEOTIDE SEQUENCE</scope>
    <source>
        <strain evidence="2">AP13</strain>
    </source>
</reference>
<feature type="compositionally biased region" description="Low complexity" evidence="1">
    <location>
        <begin position="138"/>
        <end position="158"/>
    </location>
</feature>
<evidence type="ECO:0000313" key="2">
    <source>
        <dbReference type="EMBL" id="KAG2637766.1"/>
    </source>
</evidence>
<comment type="caution">
    <text evidence="2">The sequence shown here is derived from an EMBL/GenBank/DDBJ whole genome shotgun (WGS) entry which is preliminary data.</text>
</comment>
<protein>
    <submittedName>
        <fullName evidence="2">Uncharacterized protein</fullName>
    </submittedName>
</protein>
<dbReference type="EMBL" id="CM029040">
    <property type="protein sequence ID" value="KAG2637768.1"/>
    <property type="molecule type" value="Genomic_DNA"/>
</dbReference>
<feature type="region of interest" description="Disordered" evidence="1">
    <location>
        <begin position="116"/>
        <end position="178"/>
    </location>
</feature>
<feature type="region of interest" description="Disordered" evidence="1">
    <location>
        <begin position="1"/>
        <end position="83"/>
    </location>
</feature>
<organism evidence="2 3">
    <name type="scientific">Panicum virgatum</name>
    <name type="common">Blackwell switchgrass</name>
    <dbReference type="NCBI Taxonomy" id="38727"/>
    <lineage>
        <taxon>Eukaryota</taxon>
        <taxon>Viridiplantae</taxon>
        <taxon>Streptophyta</taxon>
        <taxon>Embryophyta</taxon>
        <taxon>Tracheophyta</taxon>
        <taxon>Spermatophyta</taxon>
        <taxon>Magnoliopsida</taxon>
        <taxon>Liliopsida</taxon>
        <taxon>Poales</taxon>
        <taxon>Poaceae</taxon>
        <taxon>PACMAD clade</taxon>
        <taxon>Panicoideae</taxon>
        <taxon>Panicodae</taxon>
        <taxon>Paniceae</taxon>
        <taxon>Panicinae</taxon>
        <taxon>Panicum</taxon>
        <taxon>Panicum sect. Hiantes</taxon>
    </lineage>
</organism>
<sequence length="210" mass="22215">MRFRSSPSGTAPIATPSPPPPCPCASHLAALAQPPPSCGPPSPPTGPRQPTPCGPPSPAHPPRHRSPSASPLRPGRRAVGTAAAWAPPPSACLALPRHLHVAVRRAISMPTFAASQLHHATKNPRRRCRRPAPPSAPSPGRRSPPSAAAPIRAAAPFPCAGRRGRKRSSSPSNGCKTASNLENWQMQIAYYMRQSEIPMAFRVVMNFTFA</sequence>
<dbReference type="AlphaFoldDB" id="A0A8T0VVT0"/>
<feature type="compositionally biased region" description="Pro residues" evidence="1">
    <location>
        <begin position="33"/>
        <end position="60"/>
    </location>
</feature>
<feature type="compositionally biased region" description="Basic residues" evidence="1">
    <location>
        <begin position="119"/>
        <end position="130"/>
    </location>
</feature>
<dbReference type="EMBL" id="CM029040">
    <property type="protein sequence ID" value="KAG2637767.1"/>
    <property type="molecule type" value="Genomic_DNA"/>
</dbReference>
<name>A0A8T0VVT0_PANVG</name>
<accession>A0A8T0VVT0</accession>
<gene>
    <name evidence="2" type="ORF">PVAP13_2NG536900</name>
</gene>
<keyword evidence="3" id="KW-1185">Reference proteome</keyword>
<dbReference type="Proteomes" id="UP000823388">
    <property type="component" value="Chromosome 2N"/>
</dbReference>